<feature type="compositionally biased region" description="Basic residues" evidence="1">
    <location>
        <begin position="55"/>
        <end position="66"/>
    </location>
</feature>
<organism evidence="2 3">
    <name type="scientific">Elysia marginata</name>
    <dbReference type="NCBI Taxonomy" id="1093978"/>
    <lineage>
        <taxon>Eukaryota</taxon>
        <taxon>Metazoa</taxon>
        <taxon>Spiralia</taxon>
        <taxon>Lophotrochozoa</taxon>
        <taxon>Mollusca</taxon>
        <taxon>Gastropoda</taxon>
        <taxon>Heterobranchia</taxon>
        <taxon>Euthyneura</taxon>
        <taxon>Panpulmonata</taxon>
        <taxon>Sacoglossa</taxon>
        <taxon>Placobranchoidea</taxon>
        <taxon>Plakobranchidae</taxon>
        <taxon>Elysia</taxon>
    </lineage>
</organism>
<evidence type="ECO:0000256" key="1">
    <source>
        <dbReference type="SAM" id="MobiDB-lite"/>
    </source>
</evidence>
<feature type="region of interest" description="Disordered" evidence="1">
    <location>
        <begin position="45"/>
        <end position="70"/>
    </location>
</feature>
<dbReference type="Proteomes" id="UP000762676">
    <property type="component" value="Unassembled WGS sequence"/>
</dbReference>
<gene>
    <name evidence="2" type="ORF">ElyMa_004126100</name>
</gene>
<keyword evidence="3" id="KW-1185">Reference proteome</keyword>
<proteinExistence type="predicted"/>
<sequence length="143" mass="15952">MVQKPIARQESKRVGPQGTRHADRRMKFPLHDLLSCAPGRVLGNTDRCRSSRSPFHPRRRLLKGTGRHGTEQQYIESRLLNARSHAKAQRGLGPVREKPFATGGRFRADSVSQLQTLGGPSETWPLVGECSTLIASESCQFSY</sequence>
<accession>A0AAV4GE09</accession>
<feature type="region of interest" description="Disordered" evidence="1">
    <location>
        <begin position="1"/>
        <end position="23"/>
    </location>
</feature>
<evidence type="ECO:0000313" key="3">
    <source>
        <dbReference type="Proteomes" id="UP000762676"/>
    </source>
</evidence>
<comment type="caution">
    <text evidence="2">The sequence shown here is derived from an EMBL/GenBank/DDBJ whole genome shotgun (WGS) entry which is preliminary data.</text>
</comment>
<name>A0AAV4GE09_9GAST</name>
<reference evidence="2 3" key="1">
    <citation type="journal article" date="2021" name="Elife">
        <title>Chloroplast acquisition without the gene transfer in kleptoplastic sea slugs, Plakobranchus ocellatus.</title>
        <authorList>
            <person name="Maeda T."/>
            <person name="Takahashi S."/>
            <person name="Yoshida T."/>
            <person name="Shimamura S."/>
            <person name="Takaki Y."/>
            <person name="Nagai Y."/>
            <person name="Toyoda A."/>
            <person name="Suzuki Y."/>
            <person name="Arimoto A."/>
            <person name="Ishii H."/>
            <person name="Satoh N."/>
            <person name="Nishiyama T."/>
            <person name="Hasebe M."/>
            <person name="Maruyama T."/>
            <person name="Minagawa J."/>
            <person name="Obokata J."/>
            <person name="Shigenobu S."/>
        </authorList>
    </citation>
    <scope>NUCLEOTIDE SEQUENCE [LARGE SCALE GENOMIC DNA]</scope>
</reference>
<dbReference type="EMBL" id="BMAT01008380">
    <property type="protein sequence ID" value="GFR83529.1"/>
    <property type="molecule type" value="Genomic_DNA"/>
</dbReference>
<protein>
    <submittedName>
        <fullName evidence="2">Uncharacterized protein</fullName>
    </submittedName>
</protein>
<evidence type="ECO:0000313" key="2">
    <source>
        <dbReference type="EMBL" id="GFR83529.1"/>
    </source>
</evidence>
<dbReference type="AlphaFoldDB" id="A0AAV4GE09"/>